<dbReference type="EMBL" id="JBBPHU010000001">
    <property type="protein sequence ID" value="KAK7524143.1"/>
    <property type="molecule type" value="Genomic_DNA"/>
</dbReference>
<keyword evidence="3" id="KW-1185">Reference proteome</keyword>
<evidence type="ECO:0000313" key="2">
    <source>
        <dbReference type="EMBL" id="KAK7524143.1"/>
    </source>
</evidence>
<proteinExistence type="predicted"/>
<comment type="caution">
    <text evidence="2">The sequence shown here is derived from an EMBL/GenBank/DDBJ whole genome shotgun (WGS) entry which is preliminary data.</text>
</comment>
<evidence type="ECO:0000256" key="1">
    <source>
        <dbReference type="SAM" id="MobiDB-lite"/>
    </source>
</evidence>
<accession>A0ABR1L3M1</accession>
<reference evidence="2 3" key="1">
    <citation type="submission" date="2024-04" db="EMBL/GenBank/DDBJ databases">
        <title>Phyllosticta paracitricarpa is synonymous to the EU quarantine fungus P. citricarpa based on phylogenomic analyses.</title>
        <authorList>
            <consortium name="Lawrence Berkeley National Laboratory"/>
            <person name="Van Ingen-Buijs V.A."/>
            <person name="Van Westerhoven A.C."/>
            <person name="Haridas S."/>
            <person name="Skiadas P."/>
            <person name="Martin F."/>
            <person name="Groenewald J.Z."/>
            <person name="Crous P.W."/>
            <person name="Seidl M.F."/>
        </authorList>
    </citation>
    <scope>NUCLEOTIDE SEQUENCE [LARGE SCALE GENOMIC DNA]</scope>
    <source>
        <strain evidence="2 3">CBS 123371</strain>
    </source>
</reference>
<name>A0ABR1L3M1_9PEZI</name>
<protein>
    <submittedName>
        <fullName evidence="2">Uncharacterized protein</fullName>
    </submittedName>
</protein>
<gene>
    <name evidence="2" type="ORF">IWZ03DRAFT_429060</name>
</gene>
<evidence type="ECO:0000313" key="3">
    <source>
        <dbReference type="Proteomes" id="UP001363622"/>
    </source>
</evidence>
<feature type="compositionally biased region" description="Basic residues" evidence="1">
    <location>
        <begin position="245"/>
        <end position="261"/>
    </location>
</feature>
<feature type="region of interest" description="Disordered" evidence="1">
    <location>
        <begin position="242"/>
        <end position="261"/>
    </location>
</feature>
<dbReference type="Proteomes" id="UP001363622">
    <property type="component" value="Unassembled WGS sequence"/>
</dbReference>
<sequence length="261" mass="29165">MTTIYSQVSAKEWMRIWEDRTDGNICDELEGLVLDGNGDFLEPPSYTWDDKLEEVVPGLEMVKPKAQQLNLWICNDSGTTKAIEIKVSECGSPRPTSRVYDVAKGSSEIPEVVAADIIRSFMGFHLAVQERADKFNAARRRAYDTATIEVTIEKILDSKLKVLRVLHEKSVYSNAQFGPRSRHNVIPHTPAIKSEEGIYSAVAPFFKADQQVMDAPEKAINTFNAIGSPYDSVETVMQELEQATKGHRKANAGPAAKRKRH</sequence>
<organism evidence="2 3">
    <name type="scientific">Phyllosticta citriasiana</name>
    <dbReference type="NCBI Taxonomy" id="595635"/>
    <lineage>
        <taxon>Eukaryota</taxon>
        <taxon>Fungi</taxon>
        <taxon>Dikarya</taxon>
        <taxon>Ascomycota</taxon>
        <taxon>Pezizomycotina</taxon>
        <taxon>Dothideomycetes</taxon>
        <taxon>Dothideomycetes incertae sedis</taxon>
        <taxon>Botryosphaeriales</taxon>
        <taxon>Phyllostictaceae</taxon>
        <taxon>Phyllosticta</taxon>
    </lineage>
</organism>